<organism evidence="1 2">
    <name type="scientific">Anaerostipes hadrus</name>
    <dbReference type="NCBI Taxonomy" id="649756"/>
    <lineage>
        <taxon>Bacteria</taxon>
        <taxon>Bacillati</taxon>
        <taxon>Bacillota</taxon>
        <taxon>Clostridia</taxon>
        <taxon>Lachnospirales</taxon>
        <taxon>Lachnospiraceae</taxon>
        <taxon>Anaerostipes</taxon>
    </lineage>
</organism>
<accession>A0ABX2HXF3</accession>
<proteinExistence type="predicted"/>
<name>A0ABX2HXF3_ANAHA</name>
<sequence>MAISPSFIIVNLTITQIGEIVNTREIHTLIVYKSVDNVDNVDKNRKTMEISHLHRFYNCGKGQKKSTDLFINNCVQVCG</sequence>
<reference evidence="1 2" key="1">
    <citation type="journal article" date="2020" name="Cell Host Microbe">
        <title>Functional and Genomic Variation between Human-Derived Isolates of Lachnospiraceae Reveals Inter- and Intra-Species Diversity.</title>
        <authorList>
            <person name="Sorbara M.T."/>
            <person name="Littmann E.R."/>
            <person name="Fontana E."/>
            <person name="Moody T.U."/>
            <person name="Kohout C.E."/>
            <person name="Gjonbalaj M."/>
            <person name="Eaton V."/>
            <person name="Seok R."/>
            <person name="Leiner I.M."/>
            <person name="Pamer E.G."/>
        </authorList>
    </citation>
    <scope>NUCLEOTIDE SEQUENCE [LARGE SCALE GENOMIC DNA]</scope>
    <source>
        <strain evidence="1 2">MSK.14.57</strain>
    </source>
</reference>
<comment type="caution">
    <text evidence="1">The sequence shown here is derived from an EMBL/GenBank/DDBJ whole genome shotgun (WGS) entry which is preliminary data.</text>
</comment>
<dbReference type="EMBL" id="JAAITB010000012">
    <property type="protein sequence ID" value="NSJ79293.1"/>
    <property type="molecule type" value="Genomic_DNA"/>
</dbReference>
<evidence type="ECO:0000313" key="1">
    <source>
        <dbReference type="EMBL" id="NSJ79293.1"/>
    </source>
</evidence>
<protein>
    <submittedName>
        <fullName evidence="1">Uncharacterized protein</fullName>
    </submittedName>
</protein>
<gene>
    <name evidence="1" type="ORF">G5A72_06760</name>
</gene>
<keyword evidence="2" id="KW-1185">Reference proteome</keyword>
<evidence type="ECO:0000313" key="2">
    <source>
        <dbReference type="Proteomes" id="UP001644750"/>
    </source>
</evidence>
<dbReference type="Proteomes" id="UP001644750">
    <property type="component" value="Unassembled WGS sequence"/>
</dbReference>